<dbReference type="AlphaFoldDB" id="A0A9X1A9I1"/>
<dbReference type="RefSeq" id="WP_214387996.1">
    <property type="nucleotide sequence ID" value="NZ_JAFLWW010000002.1"/>
</dbReference>
<accession>A0A9X1A9I1</accession>
<gene>
    <name evidence="1" type="ORF">J1C56_08920</name>
</gene>
<keyword evidence="2" id="KW-1185">Reference proteome</keyword>
<dbReference type="EMBL" id="JAFLWW010000002">
    <property type="protein sequence ID" value="MBT1155712.1"/>
    <property type="molecule type" value="Genomic_DNA"/>
</dbReference>
<reference evidence="1" key="2">
    <citation type="submission" date="2021-03" db="EMBL/GenBank/DDBJ databases">
        <authorList>
            <person name="Artuso I."/>
            <person name="Turrini P."/>
            <person name="Pirolo M."/>
            <person name="Lugli G.A."/>
            <person name="Ventura M."/>
            <person name="Visca P."/>
        </authorList>
    </citation>
    <scope>NUCLEOTIDE SEQUENCE</scope>
    <source>
        <strain evidence="1">LMG 26462</strain>
    </source>
</reference>
<comment type="caution">
    <text evidence="1">The sequence shown here is derived from an EMBL/GenBank/DDBJ whole genome shotgun (WGS) entry which is preliminary data.</text>
</comment>
<reference evidence="1" key="1">
    <citation type="journal article" date="2021" name="Microorganisms">
        <title>Phylogenomic Reconstruction and Metabolic Potential of the Genus Aminobacter.</title>
        <authorList>
            <person name="Artuso I."/>
            <person name="Turrini P."/>
            <person name="Pirolo M."/>
            <person name="Lugli G.A."/>
            <person name="Ventura M."/>
            <person name="Visca P."/>
        </authorList>
    </citation>
    <scope>NUCLEOTIDE SEQUENCE</scope>
    <source>
        <strain evidence="1">LMG 26462</strain>
    </source>
</reference>
<protein>
    <submittedName>
        <fullName evidence="1">Uncharacterized protein</fullName>
    </submittedName>
</protein>
<evidence type="ECO:0000313" key="2">
    <source>
        <dbReference type="Proteomes" id="UP001138921"/>
    </source>
</evidence>
<name>A0A9X1A9I1_9HYPH</name>
<sequence>MSKAVCVTSLPEVVPQVDQTPSSIIELIEAHRAAVTADEAMFDGDGECLDDAGAEATQRAEQKAFLALALAHCRTTSDVTAKVAYFVNGTVGNRSSLIDYLAVYGEGNDDLFAGLLASLVAEEALAPTHL</sequence>
<dbReference type="Proteomes" id="UP001138921">
    <property type="component" value="Unassembled WGS sequence"/>
</dbReference>
<proteinExistence type="predicted"/>
<evidence type="ECO:0000313" key="1">
    <source>
        <dbReference type="EMBL" id="MBT1155712.1"/>
    </source>
</evidence>
<organism evidence="1 2">
    <name type="scientific">Aminobacter anthyllidis</name>
    <dbReference type="NCBI Taxonomy" id="1035067"/>
    <lineage>
        <taxon>Bacteria</taxon>
        <taxon>Pseudomonadati</taxon>
        <taxon>Pseudomonadota</taxon>
        <taxon>Alphaproteobacteria</taxon>
        <taxon>Hyphomicrobiales</taxon>
        <taxon>Phyllobacteriaceae</taxon>
        <taxon>Aminobacter</taxon>
    </lineage>
</organism>